<keyword evidence="4" id="KW-1185">Reference proteome</keyword>
<organism evidence="3 4">
    <name type="scientific">Stylosanthes scabra</name>
    <dbReference type="NCBI Taxonomy" id="79078"/>
    <lineage>
        <taxon>Eukaryota</taxon>
        <taxon>Viridiplantae</taxon>
        <taxon>Streptophyta</taxon>
        <taxon>Embryophyta</taxon>
        <taxon>Tracheophyta</taxon>
        <taxon>Spermatophyta</taxon>
        <taxon>Magnoliopsida</taxon>
        <taxon>eudicotyledons</taxon>
        <taxon>Gunneridae</taxon>
        <taxon>Pentapetalae</taxon>
        <taxon>rosids</taxon>
        <taxon>fabids</taxon>
        <taxon>Fabales</taxon>
        <taxon>Fabaceae</taxon>
        <taxon>Papilionoideae</taxon>
        <taxon>50 kb inversion clade</taxon>
        <taxon>dalbergioids sensu lato</taxon>
        <taxon>Dalbergieae</taxon>
        <taxon>Pterocarpus clade</taxon>
        <taxon>Stylosanthes</taxon>
    </lineage>
</organism>
<dbReference type="PANTHER" id="PTHR22835">
    <property type="entry name" value="ZINC FINGER FYVE DOMAIN CONTAINING PROTEIN"/>
    <property type="match status" value="1"/>
</dbReference>
<gene>
    <name evidence="3" type="ORF">PIB30_044814</name>
</gene>
<sequence length="285" mass="31577">MSLPSLNPFLYSLGLPNFKKGCNFAAAGATIAKPTDINITPLNLDTQVSQFLLFKARSLQLLSQDKKLQKYLPKENAFKKGLYMIDIGQNDISEAFKRNNTVDQVLASIPSVVKTLETAMKTLYENGARSFWIHNTGPVGCLAESVVQFESDPSKLDENGCVISYNEAANTFNQQLHHVCEQFQHQYPDATVTYVDIFAIKSKLIANPSKYGFKEAIKSCCGYGGKLNVEVGCGLPMTLKNGTTIMGMACHNMDEYVSWDGIHYTHAANSFIAQQILDGRYFISL</sequence>
<dbReference type="Pfam" id="PF00657">
    <property type="entry name" value="Lipase_GDSL"/>
    <property type="match status" value="1"/>
</dbReference>
<dbReference type="InterPro" id="IPR001087">
    <property type="entry name" value="GDSL"/>
</dbReference>
<evidence type="ECO:0000313" key="4">
    <source>
        <dbReference type="Proteomes" id="UP001341840"/>
    </source>
</evidence>
<evidence type="ECO:0000256" key="1">
    <source>
        <dbReference type="ARBA" id="ARBA00008668"/>
    </source>
</evidence>
<dbReference type="PANTHER" id="PTHR22835:SF536">
    <property type="entry name" value="OS05G0401000 PROTEIN"/>
    <property type="match status" value="1"/>
</dbReference>
<dbReference type="Proteomes" id="UP001341840">
    <property type="component" value="Unassembled WGS sequence"/>
</dbReference>
<reference evidence="3 4" key="1">
    <citation type="journal article" date="2023" name="Plants (Basel)">
        <title>Bridging the Gap: Combining Genomics and Transcriptomics Approaches to Understand Stylosanthes scabra, an Orphan Legume from the Brazilian Caatinga.</title>
        <authorList>
            <person name="Ferreira-Neto J.R.C."/>
            <person name="da Silva M.D."/>
            <person name="Binneck E."/>
            <person name="de Melo N.F."/>
            <person name="da Silva R.H."/>
            <person name="de Melo A.L.T.M."/>
            <person name="Pandolfi V."/>
            <person name="Bustamante F.O."/>
            <person name="Brasileiro-Vidal A.C."/>
            <person name="Benko-Iseppon A.M."/>
        </authorList>
    </citation>
    <scope>NUCLEOTIDE SEQUENCE [LARGE SCALE GENOMIC DNA]</scope>
    <source>
        <tissue evidence="3">Leaves</tissue>
    </source>
</reference>
<dbReference type="SUPFAM" id="SSF52266">
    <property type="entry name" value="SGNH hydrolase"/>
    <property type="match status" value="1"/>
</dbReference>
<evidence type="ECO:0000313" key="3">
    <source>
        <dbReference type="EMBL" id="MED6171867.1"/>
    </source>
</evidence>
<comment type="similarity">
    <text evidence="1">Belongs to the 'GDSL' lipolytic enzyme family.</text>
</comment>
<protein>
    <submittedName>
        <fullName evidence="3">Uncharacterized protein</fullName>
    </submittedName>
</protein>
<keyword evidence="2" id="KW-0325">Glycoprotein</keyword>
<proteinExistence type="inferred from homology"/>
<accession>A0ABU6VFZ2</accession>
<comment type="caution">
    <text evidence="3">The sequence shown here is derived from an EMBL/GenBank/DDBJ whole genome shotgun (WGS) entry which is preliminary data.</text>
</comment>
<dbReference type="EMBL" id="JASCZI010151304">
    <property type="protein sequence ID" value="MED6171867.1"/>
    <property type="molecule type" value="Genomic_DNA"/>
</dbReference>
<name>A0ABU6VFZ2_9FABA</name>
<evidence type="ECO:0000256" key="2">
    <source>
        <dbReference type="ARBA" id="ARBA00023180"/>
    </source>
</evidence>
<dbReference type="InterPro" id="IPR036514">
    <property type="entry name" value="SGNH_hydro_sf"/>
</dbReference>
<dbReference type="Gene3D" id="3.40.50.1110">
    <property type="entry name" value="SGNH hydrolase"/>
    <property type="match status" value="1"/>
</dbReference>